<dbReference type="AlphaFoldDB" id="C2XW67"/>
<dbReference type="SUPFAM" id="SSF48371">
    <property type="entry name" value="ARM repeat"/>
    <property type="match status" value="1"/>
</dbReference>
<sequence>MKNTIQDSPERTKSAMNKLLNTVGISYAPLHEKAVETAK</sequence>
<proteinExistence type="predicted"/>
<protein>
    <submittedName>
        <fullName evidence="1">Uncharacterized protein</fullName>
    </submittedName>
</protein>
<name>C2XW67_BACMY</name>
<accession>C2XW67</accession>
<dbReference type="InterPro" id="IPR016024">
    <property type="entry name" value="ARM-type_fold"/>
</dbReference>
<comment type="caution">
    <text evidence="1">The sequence shown here is derived from an EMBL/GenBank/DDBJ whole genome shotgun (WGS) entry which is preliminary data.</text>
</comment>
<reference evidence="1" key="1">
    <citation type="journal article" date="2012" name="Genome Res.">
        <title>Genomic characterization of the Bacillus cereus sensu lato species: Backdrop to the evolution of Bacillus anthracis.</title>
        <authorList>
            <person name="Zwick M.E."/>
            <person name="Joseph S.J."/>
            <person name="Didelot X."/>
            <person name="Chen P.E."/>
            <person name="Bishop-Lilly K.A."/>
            <person name="Stewart A.C."/>
            <person name="Willner K."/>
            <person name="Nolan N."/>
            <person name="Lentz S."/>
            <person name="Thomason M.K."/>
            <person name="Sozhamannan S."/>
            <person name="Mateczun A.J."/>
            <person name="Du L."/>
            <person name="Read T.D."/>
        </authorList>
    </citation>
    <scope>NUCLEOTIDE SEQUENCE [LARGE SCALE GENOMIC DNA]</scope>
    <source>
        <strain evidence="1">AH603</strain>
    </source>
</reference>
<gene>
    <name evidence="1" type="ORF">bcere0026_29430</name>
</gene>
<dbReference type="Proteomes" id="UP000001753">
    <property type="component" value="Chromosome"/>
</dbReference>
<dbReference type="EMBL" id="ACMP01000083">
    <property type="protein sequence ID" value="EEL70128.1"/>
    <property type="molecule type" value="Genomic_DNA"/>
</dbReference>
<dbReference type="HOGENOM" id="CLU_212482_0_0_9"/>
<evidence type="ECO:0000313" key="1">
    <source>
        <dbReference type="EMBL" id="EEL70128.1"/>
    </source>
</evidence>
<organism evidence="1">
    <name type="scientific">Bacillus mycoides</name>
    <dbReference type="NCBI Taxonomy" id="1405"/>
    <lineage>
        <taxon>Bacteria</taxon>
        <taxon>Bacillati</taxon>
        <taxon>Bacillota</taxon>
        <taxon>Bacilli</taxon>
        <taxon>Bacillales</taxon>
        <taxon>Bacillaceae</taxon>
        <taxon>Bacillus</taxon>
        <taxon>Bacillus cereus group</taxon>
    </lineage>
</organism>